<feature type="binding site" evidence="2">
    <location>
        <position position="83"/>
    </location>
    <ligand>
        <name>substrate</name>
    </ligand>
</feature>
<feature type="active site" description="Proton acceptor" evidence="2">
    <location>
        <position position="82"/>
    </location>
</feature>
<dbReference type="PANTHER" id="PTHR10291">
    <property type="entry name" value="DEHYDRODOLICHYL DIPHOSPHATE SYNTHASE FAMILY MEMBER"/>
    <property type="match status" value="1"/>
</dbReference>
<comment type="subunit">
    <text evidence="2">Homodimer.</text>
</comment>
<dbReference type="GO" id="GO:0008834">
    <property type="term" value="F:ditrans,polycis-undecaprenyl-diphosphate synthase [(2E,6E)-farnesyl-diphosphate specific] activity"/>
    <property type="evidence" value="ECO:0007669"/>
    <property type="project" value="TreeGrafter"/>
</dbReference>
<organism evidence="3 4">
    <name type="scientific">Terribacillus saccharophilus</name>
    <dbReference type="NCBI Taxonomy" id="361277"/>
    <lineage>
        <taxon>Bacteria</taxon>
        <taxon>Bacillati</taxon>
        <taxon>Bacillota</taxon>
        <taxon>Bacilli</taxon>
        <taxon>Bacillales</taxon>
        <taxon>Bacillaceae</taxon>
        <taxon>Terribacillus</taxon>
    </lineage>
</organism>
<evidence type="ECO:0000313" key="3">
    <source>
        <dbReference type="EMBL" id="PAE07683.1"/>
    </source>
</evidence>
<dbReference type="NCBIfam" id="TIGR00055">
    <property type="entry name" value="uppS"/>
    <property type="match status" value="1"/>
</dbReference>
<dbReference type="EC" id="2.5.1.-" evidence="2"/>
<dbReference type="GO" id="GO:0016094">
    <property type="term" value="P:polyprenol biosynthetic process"/>
    <property type="evidence" value="ECO:0007669"/>
    <property type="project" value="TreeGrafter"/>
</dbReference>
<keyword evidence="2" id="KW-0460">Magnesium</keyword>
<keyword evidence="1 2" id="KW-0808">Transferase</keyword>
<comment type="caution">
    <text evidence="3">The sequence shown here is derived from an EMBL/GenBank/DDBJ whole genome shotgun (WGS) entry which is preliminary data.</text>
</comment>
<evidence type="ECO:0000256" key="1">
    <source>
        <dbReference type="ARBA" id="ARBA00022679"/>
    </source>
</evidence>
<feature type="binding site" evidence="2">
    <location>
        <position position="34"/>
    </location>
    <ligand>
        <name>Mg(2+)</name>
        <dbReference type="ChEBI" id="CHEBI:18420"/>
    </ligand>
</feature>
<keyword evidence="2" id="KW-0479">Metal-binding</keyword>
<dbReference type="Pfam" id="PF01255">
    <property type="entry name" value="Prenyltransf"/>
    <property type="match status" value="1"/>
</dbReference>
<dbReference type="CDD" id="cd00475">
    <property type="entry name" value="Cis_IPPS"/>
    <property type="match status" value="1"/>
</dbReference>
<feature type="binding site" evidence="2">
    <location>
        <begin position="79"/>
        <end position="81"/>
    </location>
    <ligand>
        <name>substrate</name>
    </ligand>
</feature>
<dbReference type="NCBIfam" id="NF011405">
    <property type="entry name" value="PRK14830.1"/>
    <property type="match status" value="1"/>
</dbReference>
<feature type="active site" evidence="2">
    <location>
        <position position="34"/>
    </location>
</feature>
<dbReference type="HAMAP" id="MF_01139">
    <property type="entry name" value="ISPT"/>
    <property type="match status" value="1"/>
</dbReference>
<dbReference type="FunFam" id="3.40.1180.10:FF:000001">
    <property type="entry name" value="(2E,6E)-farnesyl-diphosphate-specific ditrans,polycis-undecaprenyl-diphosphate synthase"/>
    <property type="match status" value="1"/>
</dbReference>
<gene>
    <name evidence="3" type="ORF">CHI12_09910</name>
</gene>
<comment type="similarity">
    <text evidence="2">Belongs to the UPP synthase family.</text>
</comment>
<dbReference type="SUPFAM" id="SSF64005">
    <property type="entry name" value="Undecaprenyl diphosphate synthase"/>
    <property type="match status" value="1"/>
</dbReference>
<dbReference type="Proteomes" id="UP000216475">
    <property type="component" value="Unassembled WGS sequence"/>
</dbReference>
<comment type="cofactor">
    <cofactor evidence="2">
        <name>Mg(2+)</name>
        <dbReference type="ChEBI" id="CHEBI:18420"/>
    </cofactor>
    <text evidence="2">Binds 2 magnesium ions per subunit.</text>
</comment>
<reference evidence="3 4" key="1">
    <citation type="submission" date="2017-07" db="EMBL/GenBank/DDBJ databases">
        <title>Isolation and whole genome analysis of endospore-forming bacteria from heroin.</title>
        <authorList>
            <person name="Kalinowski J."/>
            <person name="Ahrens B."/>
            <person name="Al-Dilaimi A."/>
            <person name="Winkler A."/>
            <person name="Wibberg D."/>
            <person name="Schleenbecker U."/>
            <person name="Ruckert C."/>
            <person name="Wolfel R."/>
            <person name="Grass G."/>
        </authorList>
    </citation>
    <scope>NUCLEOTIDE SEQUENCE [LARGE SCALE GENOMIC DNA]</scope>
    <source>
        <strain evidence="3 4">7509</strain>
    </source>
</reference>
<name>A0A268HCS3_9BACI</name>
<feature type="binding site" evidence="2">
    <location>
        <position position="85"/>
    </location>
    <ligand>
        <name>substrate</name>
    </ligand>
</feature>
<dbReference type="RefSeq" id="WP_095270245.1">
    <property type="nucleotide sequence ID" value="NZ_JBIVTN010000001.1"/>
</dbReference>
<dbReference type="EMBL" id="NPBH01000039">
    <property type="protein sequence ID" value="PAE07683.1"/>
    <property type="molecule type" value="Genomic_DNA"/>
</dbReference>
<protein>
    <recommendedName>
        <fullName evidence="2">Isoprenyl transferase</fullName>
        <ecNumber evidence="2">2.5.1.-</ecNumber>
    </recommendedName>
</protein>
<feature type="binding site" evidence="2">
    <location>
        <position position="47"/>
    </location>
    <ligand>
        <name>substrate</name>
    </ligand>
</feature>
<dbReference type="GO" id="GO:0005829">
    <property type="term" value="C:cytosol"/>
    <property type="evidence" value="ECO:0007669"/>
    <property type="project" value="TreeGrafter"/>
</dbReference>
<feature type="binding site" evidence="2">
    <location>
        <begin position="208"/>
        <end position="210"/>
    </location>
    <ligand>
        <name>substrate</name>
    </ligand>
</feature>
<dbReference type="GO" id="GO:0030145">
    <property type="term" value="F:manganese ion binding"/>
    <property type="evidence" value="ECO:0007669"/>
    <property type="project" value="TreeGrafter"/>
</dbReference>
<dbReference type="GO" id="GO:0000287">
    <property type="term" value="F:magnesium ion binding"/>
    <property type="evidence" value="ECO:0007669"/>
    <property type="project" value="UniProtKB-UniRule"/>
</dbReference>
<evidence type="ECO:0000256" key="2">
    <source>
        <dbReference type="HAMAP-Rule" id="MF_01139"/>
    </source>
</evidence>
<feature type="binding site" evidence="2">
    <location>
        <begin position="35"/>
        <end position="38"/>
    </location>
    <ligand>
        <name>substrate</name>
    </ligand>
</feature>
<dbReference type="Gene3D" id="3.40.1180.10">
    <property type="entry name" value="Decaprenyl diphosphate synthase-like"/>
    <property type="match status" value="1"/>
</dbReference>
<feature type="binding site" evidence="2">
    <location>
        <position position="221"/>
    </location>
    <ligand>
        <name>Mg(2+)</name>
        <dbReference type="ChEBI" id="CHEBI:18420"/>
    </ligand>
</feature>
<proteinExistence type="inferred from homology"/>
<dbReference type="PANTHER" id="PTHR10291:SF0">
    <property type="entry name" value="DEHYDRODOLICHYL DIPHOSPHATE SYNTHASE 2"/>
    <property type="match status" value="1"/>
</dbReference>
<dbReference type="InterPro" id="IPR001441">
    <property type="entry name" value="UPP_synth-like"/>
</dbReference>
<feature type="binding site" evidence="2">
    <location>
        <position position="202"/>
    </location>
    <ligand>
        <name>substrate</name>
    </ligand>
</feature>
<accession>A0A268HCS3</accession>
<sequence>MIKLPFFNRKRRIELQPSTLNLENIPGHVAIIMDGNGRWAKKRGLPRIAGHKEGMTTVRRIVKAANRIDVKVLTLYAFSKENWKRPQAEVDFLMKLPKEFLTTYLPELIEENVKVQTIGDFEGLPSFTKEAIKEAMEQTKHNDGLILNFALNYGGRYELVHAVQSMMQDISDKKLQMEDIDESCISSYLYTEKLADPDLIIRTSGEHRLSNFLLWQSAYSELWFTEVLWPDFDELLFEQAVSDFQNRKRRYGGI</sequence>
<comment type="function">
    <text evidence="2">Catalyzes the condensation of isopentenyl diphosphate (IPP) with allylic pyrophosphates generating different type of terpenoids.</text>
</comment>
<feature type="binding site" evidence="2">
    <location>
        <position position="39"/>
    </location>
    <ligand>
        <name>substrate</name>
    </ligand>
</feature>
<dbReference type="AlphaFoldDB" id="A0A268HCS3"/>
<dbReference type="InterPro" id="IPR018520">
    <property type="entry name" value="UPP_synth-like_CS"/>
</dbReference>
<dbReference type="PROSITE" id="PS01066">
    <property type="entry name" value="UPP_SYNTHASE"/>
    <property type="match status" value="1"/>
</dbReference>
<evidence type="ECO:0000313" key="4">
    <source>
        <dbReference type="Proteomes" id="UP000216475"/>
    </source>
</evidence>
<feature type="binding site" evidence="2">
    <location>
        <position position="51"/>
    </location>
    <ligand>
        <name>substrate</name>
    </ligand>
</feature>
<dbReference type="InterPro" id="IPR036424">
    <property type="entry name" value="UPP_synth-like_sf"/>
</dbReference>